<dbReference type="InterPro" id="IPR016151">
    <property type="entry name" value="DNA_mismatch_repair_MutS_N"/>
</dbReference>
<keyword evidence="2" id="KW-1185">Reference proteome</keyword>
<dbReference type="PROSITE" id="PS00486">
    <property type="entry name" value="DNA_MISMATCH_REPAIR_2"/>
    <property type="match status" value="1"/>
</dbReference>
<dbReference type="NCBIfam" id="NF003810">
    <property type="entry name" value="PRK05399.1"/>
    <property type="match status" value="1"/>
</dbReference>
<dbReference type="SMART" id="SM00534">
    <property type="entry name" value="MUTSac"/>
    <property type="match status" value="1"/>
</dbReference>
<reference evidence="1 2" key="1">
    <citation type="submission" date="2024-06" db="EMBL/GenBank/DDBJ databases">
        <authorList>
            <person name="Li F."/>
        </authorList>
    </citation>
    <scope>NUCLEOTIDE SEQUENCE [LARGE SCALE GENOMIC DNA]</scope>
    <source>
        <strain evidence="1 2">GXAS 311</strain>
    </source>
</reference>
<accession>A0ABV2BVB4</accession>
<comment type="caution">
    <text evidence="1">The sequence shown here is derived from an EMBL/GenBank/DDBJ whole genome shotgun (WGS) entry which is preliminary data.</text>
</comment>
<dbReference type="InterPro" id="IPR007695">
    <property type="entry name" value="DNA_mismatch_repair_MutS-lik_N"/>
</dbReference>
<dbReference type="PANTHER" id="PTHR11361:SF34">
    <property type="entry name" value="DNA MISMATCH REPAIR PROTEIN MSH1, MITOCHONDRIAL"/>
    <property type="match status" value="1"/>
</dbReference>
<dbReference type="InterPro" id="IPR007696">
    <property type="entry name" value="DNA_mismatch_repair_MutS_core"/>
</dbReference>
<evidence type="ECO:0000313" key="2">
    <source>
        <dbReference type="Proteomes" id="UP001548189"/>
    </source>
</evidence>
<dbReference type="InterPro" id="IPR007860">
    <property type="entry name" value="DNA_mmatch_repair_MutS_con_dom"/>
</dbReference>
<dbReference type="InterPro" id="IPR045076">
    <property type="entry name" value="MutS"/>
</dbReference>
<dbReference type="PANTHER" id="PTHR11361">
    <property type="entry name" value="DNA MISMATCH REPAIR PROTEIN MUTS FAMILY MEMBER"/>
    <property type="match status" value="1"/>
</dbReference>
<dbReference type="EMBL" id="JBEVCJ010000010">
    <property type="protein sequence ID" value="MET1255487.1"/>
    <property type="molecule type" value="Genomic_DNA"/>
</dbReference>
<dbReference type="SUPFAM" id="SSF55271">
    <property type="entry name" value="DNA repair protein MutS, domain I"/>
    <property type="match status" value="1"/>
</dbReference>
<dbReference type="Pfam" id="PF01624">
    <property type="entry name" value="MutS_I"/>
    <property type="match status" value="1"/>
</dbReference>
<dbReference type="Pfam" id="PF05188">
    <property type="entry name" value="MutS_II"/>
    <property type="match status" value="1"/>
</dbReference>
<dbReference type="InterPro" id="IPR036187">
    <property type="entry name" value="DNA_mismatch_repair_MutS_sf"/>
</dbReference>
<dbReference type="Pfam" id="PF05190">
    <property type="entry name" value="MutS_IV"/>
    <property type="match status" value="1"/>
</dbReference>
<dbReference type="CDD" id="cd03284">
    <property type="entry name" value="ABC_MutS1"/>
    <property type="match status" value="1"/>
</dbReference>
<dbReference type="SUPFAM" id="SSF52540">
    <property type="entry name" value="P-loop containing nucleoside triphosphate hydrolases"/>
    <property type="match status" value="1"/>
</dbReference>
<dbReference type="InterPro" id="IPR017261">
    <property type="entry name" value="DNA_mismatch_repair_MutS/MSH"/>
</dbReference>
<name>A0ABV2BVB4_9GAMM</name>
<dbReference type="SUPFAM" id="SSF53150">
    <property type="entry name" value="DNA repair protein MutS, domain II"/>
    <property type="match status" value="1"/>
</dbReference>
<dbReference type="Gene3D" id="3.40.1170.10">
    <property type="entry name" value="DNA repair protein MutS, domain I"/>
    <property type="match status" value="1"/>
</dbReference>
<dbReference type="Pfam" id="PF05192">
    <property type="entry name" value="MutS_III"/>
    <property type="match status" value="1"/>
</dbReference>
<dbReference type="Gene3D" id="1.10.1420.10">
    <property type="match status" value="2"/>
</dbReference>
<dbReference type="Gene3D" id="6.10.140.430">
    <property type="match status" value="1"/>
</dbReference>
<dbReference type="SUPFAM" id="SSF48334">
    <property type="entry name" value="DNA repair protein MutS, domain III"/>
    <property type="match status" value="1"/>
</dbReference>
<gene>
    <name evidence="1" type="primary">mutS</name>
    <name evidence="1" type="ORF">ABVT43_10145</name>
</gene>
<protein>
    <submittedName>
        <fullName evidence="1">DNA mismatch repair protein MutS</fullName>
    </submittedName>
</protein>
<dbReference type="PIRSF" id="PIRSF037677">
    <property type="entry name" value="DNA_mis_repair_Msh6"/>
    <property type="match status" value="1"/>
</dbReference>
<dbReference type="InterPro" id="IPR027417">
    <property type="entry name" value="P-loop_NTPase"/>
</dbReference>
<dbReference type="Gene3D" id="3.40.50.300">
    <property type="entry name" value="P-loop containing nucleotide triphosphate hydrolases"/>
    <property type="match status" value="1"/>
</dbReference>
<proteinExistence type="inferred from homology"/>
<dbReference type="InterPro" id="IPR000432">
    <property type="entry name" value="DNA_mismatch_repair_MutS_C"/>
</dbReference>
<sequence>MSHSTHTPMMRQYLEIKQEYPNILLFYRMGDFYELFFEDAQKAADWLGITLTHRGKSNGAPIPMAGVPFHAVDNYLARLVKQGKSVAICEQIGDPATSKGPVERKVVRVITPGTLSEESLLESHQENLLAAVYHLKKSKQQAQYAIAWIDLAGGQFYCNQFISESELFSELTRLKPAETLVTQDYQETLQQLGYVTKLLEDWQFDYQQNYQTLLKHFQVKNLDGFGCESMRAAICTAGAALNYARLTQQSLLGHLNHIKVFDNQKILQLNAHTRKHLEISENLFGEQEKSLFTVINRTKTAMGCRLLRSWLHAPLIDPQAINYRLDIVTALIDSQDLTELREIFTPIKDMQRMFTRIALGTARPRDLTGIKESLAVLPALQNWLSAQQSSYLTDIAQQLNLHESIFDLLNSAIFDNPPVVIRDGNVIRDGYHQELDELRYLSNNATDLLADMEEREKAATGISTLKVGYNKIHGFYIEISKAQSDNAPITYTRRQTLKNAERFITPELKTLEEKVLSSQSKALALEKQLYQALIEKLSPEVESLQLTATQVAQLDVLQSFAEIASQANYIRPEITDKPGLHITAGRHPVVESFQRDPFIANDVIINPQQKSLIITGPNMGGKSTYMRMTAIIALMAHAGCYVPAESAQIGILDAIFTRIGASDDLSGGRSTFMVEMSETANILNNATSNSLVILDEIGRGTSTYDGLALAWSTLDYLSKKINPLTLFATHYFELTQINQSNPQIKNLHFGAIMHGDKLVLDHQIHEGPTSKSYGIHVAQLAGVPRQVIDLANAYQQHLEQGKHHDTGEKPSIEDIEQITASSTTITDSRIELLDSINADELTPKQALDLIYQLTQENKVSG</sequence>
<dbReference type="SMART" id="SM00533">
    <property type="entry name" value="MUTSd"/>
    <property type="match status" value="1"/>
</dbReference>
<dbReference type="InterPro" id="IPR007861">
    <property type="entry name" value="DNA_mismatch_repair_MutS_clamp"/>
</dbReference>
<dbReference type="NCBIfam" id="TIGR01070">
    <property type="entry name" value="mutS1"/>
    <property type="match status" value="1"/>
</dbReference>
<dbReference type="Gene3D" id="3.30.420.110">
    <property type="entry name" value="MutS, connector domain"/>
    <property type="match status" value="1"/>
</dbReference>
<dbReference type="InterPro" id="IPR036678">
    <property type="entry name" value="MutS_con_dom_sf"/>
</dbReference>
<dbReference type="InterPro" id="IPR005748">
    <property type="entry name" value="DNA_mismatch_repair_MutS"/>
</dbReference>
<dbReference type="Pfam" id="PF00488">
    <property type="entry name" value="MutS_V"/>
    <property type="match status" value="1"/>
</dbReference>
<dbReference type="HAMAP" id="MF_00096">
    <property type="entry name" value="MutS"/>
    <property type="match status" value="1"/>
</dbReference>
<dbReference type="Proteomes" id="UP001548189">
    <property type="component" value="Unassembled WGS sequence"/>
</dbReference>
<evidence type="ECO:0000313" key="1">
    <source>
        <dbReference type="EMBL" id="MET1255487.1"/>
    </source>
</evidence>
<organism evidence="1 2">
    <name type="scientific">Aliikangiella maris</name>
    <dbReference type="NCBI Taxonomy" id="3162458"/>
    <lineage>
        <taxon>Bacteria</taxon>
        <taxon>Pseudomonadati</taxon>
        <taxon>Pseudomonadota</taxon>
        <taxon>Gammaproteobacteria</taxon>
        <taxon>Oceanospirillales</taxon>
        <taxon>Pleioneaceae</taxon>
        <taxon>Aliikangiella</taxon>
    </lineage>
</organism>